<dbReference type="Pfam" id="PF00440">
    <property type="entry name" value="TetR_N"/>
    <property type="match status" value="1"/>
</dbReference>
<proteinExistence type="predicted"/>
<dbReference type="PROSITE" id="PS50977">
    <property type="entry name" value="HTH_TETR_2"/>
    <property type="match status" value="1"/>
</dbReference>
<dbReference type="InterPro" id="IPR050109">
    <property type="entry name" value="HTH-type_TetR-like_transc_reg"/>
</dbReference>
<evidence type="ECO:0000256" key="3">
    <source>
        <dbReference type="ARBA" id="ARBA00023163"/>
    </source>
</evidence>
<name>A0ABU3WWG7_9NOCA</name>
<dbReference type="Gene3D" id="1.10.357.10">
    <property type="entry name" value="Tetracycline Repressor, domain 2"/>
    <property type="match status" value="1"/>
</dbReference>
<reference evidence="6 7" key="1">
    <citation type="submission" date="2019-10" db="EMBL/GenBank/DDBJ databases">
        <title>Draft Genome Assembly of Rhodococcus zopfii DSM44189.</title>
        <authorList>
            <person name="Sutton J.M."/>
            <person name="Akob D.M."/>
            <person name="Bushman T.J."/>
        </authorList>
    </citation>
    <scope>NUCLEOTIDE SEQUENCE [LARGE SCALE GENOMIC DNA]</scope>
    <source>
        <strain evidence="6 7">DSM 44189</strain>
    </source>
</reference>
<evidence type="ECO:0000256" key="2">
    <source>
        <dbReference type="ARBA" id="ARBA00023125"/>
    </source>
</evidence>
<dbReference type="InterPro" id="IPR001647">
    <property type="entry name" value="HTH_TetR"/>
</dbReference>
<dbReference type="PANTHER" id="PTHR30055:SF234">
    <property type="entry name" value="HTH-TYPE TRANSCRIPTIONAL REGULATOR BETI"/>
    <property type="match status" value="1"/>
</dbReference>
<dbReference type="RefSeq" id="WP_371305753.1">
    <property type="nucleotide sequence ID" value="NZ_JAWKJJ010000001.1"/>
</dbReference>
<organism evidence="6 7">
    <name type="scientific">Rhodococcus zopfii</name>
    <dbReference type="NCBI Taxonomy" id="43772"/>
    <lineage>
        <taxon>Bacteria</taxon>
        <taxon>Bacillati</taxon>
        <taxon>Actinomycetota</taxon>
        <taxon>Actinomycetes</taxon>
        <taxon>Mycobacteriales</taxon>
        <taxon>Nocardiaceae</taxon>
        <taxon>Rhodococcus</taxon>
    </lineage>
</organism>
<sequence length="209" mass="22405">MTEPADDLAHRIAQRTLAKRGDNYANEVRLLLDAAVAVMKRSGTASRARVADIVAESGLSNDAFYRHFRSKDALVAAILEDGTARLCAYVAHQMSKETTPEGQVRRWVEGVMSQGVDDVGAATRAVLWNTGSLGENREAGPPSPSGPLAGLLRAPFAELGSADPEFDATLAAHATIGVLVDHLWRRVSPARRDIDRITAFCLRAAASES</sequence>
<dbReference type="InterPro" id="IPR009057">
    <property type="entry name" value="Homeodomain-like_sf"/>
</dbReference>
<evidence type="ECO:0000256" key="4">
    <source>
        <dbReference type="PROSITE-ProRule" id="PRU00335"/>
    </source>
</evidence>
<evidence type="ECO:0000313" key="7">
    <source>
        <dbReference type="Proteomes" id="UP001275440"/>
    </source>
</evidence>
<gene>
    <name evidence="6" type="ORF">F8M49_28240</name>
</gene>
<dbReference type="Gene3D" id="1.10.10.60">
    <property type="entry name" value="Homeodomain-like"/>
    <property type="match status" value="1"/>
</dbReference>
<dbReference type="PANTHER" id="PTHR30055">
    <property type="entry name" value="HTH-TYPE TRANSCRIPTIONAL REGULATOR RUTR"/>
    <property type="match status" value="1"/>
</dbReference>
<evidence type="ECO:0000313" key="6">
    <source>
        <dbReference type="EMBL" id="MDV2478330.1"/>
    </source>
</evidence>
<feature type="DNA-binding region" description="H-T-H motif" evidence="4">
    <location>
        <begin position="49"/>
        <end position="68"/>
    </location>
</feature>
<evidence type="ECO:0000259" key="5">
    <source>
        <dbReference type="PROSITE" id="PS50977"/>
    </source>
</evidence>
<keyword evidence="3" id="KW-0804">Transcription</keyword>
<dbReference type="Proteomes" id="UP001275440">
    <property type="component" value="Unassembled WGS sequence"/>
</dbReference>
<feature type="domain" description="HTH tetR-type" evidence="5">
    <location>
        <begin position="25"/>
        <end position="86"/>
    </location>
</feature>
<keyword evidence="2 4" id="KW-0238">DNA-binding</keyword>
<keyword evidence="7" id="KW-1185">Reference proteome</keyword>
<keyword evidence="1" id="KW-0805">Transcription regulation</keyword>
<evidence type="ECO:0000256" key="1">
    <source>
        <dbReference type="ARBA" id="ARBA00023015"/>
    </source>
</evidence>
<protein>
    <submittedName>
        <fullName evidence="6">Helix-turn-helix transcriptional regulator</fullName>
    </submittedName>
</protein>
<accession>A0ABU3WWG7</accession>
<dbReference type="EMBL" id="WBMO01000005">
    <property type="protein sequence ID" value="MDV2478330.1"/>
    <property type="molecule type" value="Genomic_DNA"/>
</dbReference>
<dbReference type="SUPFAM" id="SSF46689">
    <property type="entry name" value="Homeodomain-like"/>
    <property type="match status" value="1"/>
</dbReference>
<comment type="caution">
    <text evidence="6">The sequence shown here is derived from an EMBL/GenBank/DDBJ whole genome shotgun (WGS) entry which is preliminary data.</text>
</comment>